<comment type="caution">
    <text evidence="10">The sequence shown here is derived from an EMBL/GenBank/DDBJ whole genome shotgun (WGS) entry which is preliminary data.</text>
</comment>
<feature type="modified residue" description="Phosphothreonine; by autocatalysis" evidence="7">
    <location>
        <position position="199"/>
    </location>
</feature>
<dbReference type="PANTHER" id="PTHR19375">
    <property type="entry name" value="HEAT SHOCK PROTEIN 70KDA"/>
    <property type="match status" value="1"/>
</dbReference>
<dbReference type="InterPro" id="IPR018181">
    <property type="entry name" value="Heat_shock_70_CS"/>
</dbReference>
<dbReference type="NCBIfam" id="TIGR02350">
    <property type="entry name" value="prok_dnaK"/>
    <property type="match status" value="1"/>
</dbReference>
<evidence type="ECO:0000256" key="9">
    <source>
        <dbReference type="SAM" id="MobiDB-lite"/>
    </source>
</evidence>
<comment type="function">
    <text evidence="7">Acts as a chaperone.</text>
</comment>
<dbReference type="InterPro" id="IPR029048">
    <property type="entry name" value="HSP70_C_sf"/>
</dbReference>
<dbReference type="Proteomes" id="UP001595478">
    <property type="component" value="Unassembled WGS sequence"/>
</dbReference>
<evidence type="ECO:0000313" key="10">
    <source>
        <dbReference type="EMBL" id="MFC3120304.1"/>
    </source>
</evidence>
<dbReference type="NCBIfam" id="NF003520">
    <property type="entry name" value="PRK05183.1"/>
    <property type="match status" value="1"/>
</dbReference>
<evidence type="ECO:0000256" key="1">
    <source>
        <dbReference type="ARBA" id="ARBA00007381"/>
    </source>
</evidence>
<accession>A0ABV7FJ68</accession>
<keyword evidence="4 7" id="KW-0547">Nucleotide-binding</keyword>
<dbReference type="InterPro" id="IPR029047">
    <property type="entry name" value="HSP70_peptide-bd_sf"/>
</dbReference>
<dbReference type="Gene3D" id="3.30.420.40">
    <property type="match status" value="2"/>
</dbReference>
<dbReference type="Gene3D" id="2.60.34.10">
    <property type="entry name" value="Substrate Binding Domain Of DNAk, Chain A, domain 1"/>
    <property type="match status" value="1"/>
</dbReference>
<protein>
    <recommendedName>
        <fullName evidence="2 7">Chaperone protein DnaK</fullName>
    </recommendedName>
    <alternativeName>
        <fullName evidence="7">HSP70</fullName>
    </alternativeName>
    <alternativeName>
        <fullName evidence="7">Heat shock 70 kDa protein</fullName>
    </alternativeName>
    <alternativeName>
        <fullName evidence="7">Heat shock protein 70</fullName>
    </alternativeName>
</protein>
<proteinExistence type="evidence at transcript level"/>
<keyword evidence="3 7" id="KW-0597">Phosphoprotein</keyword>
<evidence type="ECO:0000256" key="6">
    <source>
        <dbReference type="ARBA" id="ARBA00023016"/>
    </source>
</evidence>
<dbReference type="SUPFAM" id="SSF100920">
    <property type="entry name" value="Heat shock protein 70kD (HSP70), peptide-binding domain"/>
    <property type="match status" value="1"/>
</dbReference>
<keyword evidence="11" id="KW-1185">Reference proteome</keyword>
<dbReference type="EMBL" id="JBHRSW010000004">
    <property type="protein sequence ID" value="MFC3120304.1"/>
    <property type="molecule type" value="Genomic_DNA"/>
</dbReference>
<organism evidence="10 11">
    <name type="scientific">Agaribacter flavus</name>
    <dbReference type="NCBI Taxonomy" id="1902781"/>
    <lineage>
        <taxon>Bacteria</taxon>
        <taxon>Pseudomonadati</taxon>
        <taxon>Pseudomonadota</taxon>
        <taxon>Gammaproteobacteria</taxon>
        <taxon>Alteromonadales</taxon>
        <taxon>Alteromonadaceae</taxon>
        <taxon>Agaribacter</taxon>
    </lineage>
</organism>
<name>A0ABV7FJ68_9ALTE</name>
<sequence length="640" mass="68697">MGKIIGIDLGTTNSCVAVLDGDKAKVIENAEGDRTTPSIIAYANDGETLVGQPAKRQAVTNPKNTLFAIKRLIGRRFEDKEVQRDIDIMPFNIVKADNGDAWVEANNEKMAPPQISAEVLKKMKKTAEDYLGEEVTAAVITVPAYFNDSQRQATKDAGRIAGLEVKRIINEPTAAALAYGMDKKKGDSVVAVYDLGGGTFDISIIEIDEADGEHTFEVLATNGDTHLGGEDFDNRMINYLVEEFQKEQGVDLRKDPLAMQRLKEAGEKAKIELSSAQQTEVNLPYITADASGPKHLAIKVTRAKLESLVEDMVKQSLEPVKQALADADLSVSDVNDIILVGGQTRMPLVQKYVAEFFGKEPRKDVNPDEAVATGAAIQGGVLAGDVKDVLLLDVTPLSLGIETMGGVMTPVIEKNTTIPTKKSQTFSTADDNQAAVTVHVLQGERKQASGNKSLGQFNLEGIRPAPRGTPQIEVTFDIDADGILHVSAKDKDTGKEQKITIQASSGLSDAEIEKMVQDAEANKEADEKFEKLVAARNQADGLVHATKTQIEEAGDALQASDKEAIEAAIAELETARKADDVDAIEAKSQALIQASQKLVEIAQAKAQAGQPEGGAGAEQVNPADDDVVDAEFEEVNDDKK</sequence>
<evidence type="ECO:0000256" key="8">
    <source>
        <dbReference type="RuleBase" id="RU003322"/>
    </source>
</evidence>
<evidence type="ECO:0000256" key="4">
    <source>
        <dbReference type="ARBA" id="ARBA00022741"/>
    </source>
</evidence>
<dbReference type="NCBIfam" id="NF001413">
    <property type="entry name" value="PRK00290.1"/>
    <property type="match status" value="1"/>
</dbReference>
<dbReference type="InterPro" id="IPR012725">
    <property type="entry name" value="Chaperone_DnaK"/>
</dbReference>
<keyword evidence="6 7" id="KW-0346">Stress response</keyword>
<evidence type="ECO:0000256" key="3">
    <source>
        <dbReference type="ARBA" id="ARBA00022553"/>
    </source>
</evidence>
<evidence type="ECO:0000256" key="2">
    <source>
        <dbReference type="ARBA" id="ARBA00014415"/>
    </source>
</evidence>
<keyword evidence="5 7" id="KW-0067">ATP-binding</keyword>
<evidence type="ECO:0000313" key="11">
    <source>
        <dbReference type="Proteomes" id="UP001595478"/>
    </source>
</evidence>
<comment type="similarity">
    <text evidence="1 7 8">Belongs to the heat shock protein 70 family.</text>
</comment>
<dbReference type="SUPFAM" id="SSF53067">
    <property type="entry name" value="Actin-like ATPase domain"/>
    <property type="match status" value="2"/>
</dbReference>
<dbReference type="PROSITE" id="PS01036">
    <property type="entry name" value="HSP70_3"/>
    <property type="match status" value="1"/>
</dbReference>
<comment type="induction">
    <text evidence="7">By stress conditions e.g. heat shock.</text>
</comment>
<dbReference type="PROSITE" id="PS00329">
    <property type="entry name" value="HSP70_2"/>
    <property type="match status" value="1"/>
</dbReference>
<dbReference type="CDD" id="cd10234">
    <property type="entry name" value="ASKHA_NBD_HSP70_DnaK-like"/>
    <property type="match status" value="1"/>
</dbReference>
<evidence type="ECO:0000256" key="7">
    <source>
        <dbReference type="HAMAP-Rule" id="MF_00332"/>
    </source>
</evidence>
<evidence type="ECO:0000256" key="5">
    <source>
        <dbReference type="ARBA" id="ARBA00022840"/>
    </source>
</evidence>
<dbReference type="RefSeq" id="WP_376918442.1">
    <property type="nucleotide sequence ID" value="NZ_JBHRSW010000004.1"/>
</dbReference>
<dbReference type="PROSITE" id="PS00297">
    <property type="entry name" value="HSP70_1"/>
    <property type="match status" value="1"/>
</dbReference>
<dbReference type="InterPro" id="IPR013126">
    <property type="entry name" value="Hsp_70_fam"/>
</dbReference>
<dbReference type="Gene3D" id="3.90.640.10">
    <property type="entry name" value="Actin, Chain A, domain 4"/>
    <property type="match status" value="1"/>
</dbReference>
<feature type="region of interest" description="Disordered" evidence="9">
    <location>
        <begin position="604"/>
        <end position="640"/>
    </location>
</feature>
<reference evidence="11" key="1">
    <citation type="journal article" date="2019" name="Int. J. Syst. Evol. Microbiol.">
        <title>The Global Catalogue of Microorganisms (GCM) 10K type strain sequencing project: providing services to taxonomists for standard genome sequencing and annotation.</title>
        <authorList>
            <consortium name="The Broad Institute Genomics Platform"/>
            <consortium name="The Broad Institute Genome Sequencing Center for Infectious Disease"/>
            <person name="Wu L."/>
            <person name="Ma J."/>
        </authorList>
    </citation>
    <scope>NUCLEOTIDE SEQUENCE [LARGE SCALE GENOMIC DNA]</scope>
    <source>
        <strain evidence="11">KCTC 52473</strain>
    </source>
</reference>
<feature type="compositionally biased region" description="Acidic residues" evidence="9">
    <location>
        <begin position="623"/>
        <end position="640"/>
    </location>
</feature>
<gene>
    <name evidence="7 10" type="primary">dnaK</name>
    <name evidence="10" type="ORF">ACFOHL_01585</name>
</gene>
<dbReference type="Gene3D" id="1.20.1270.10">
    <property type="match status" value="1"/>
</dbReference>
<keyword evidence="7" id="KW-0143">Chaperone</keyword>
<dbReference type="PRINTS" id="PR00301">
    <property type="entry name" value="HEATSHOCK70"/>
</dbReference>
<dbReference type="InterPro" id="IPR043129">
    <property type="entry name" value="ATPase_NBD"/>
</dbReference>
<dbReference type="HAMAP" id="MF_00332">
    <property type="entry name" value="DnaK"/>
    <property type="match status" value="1"/>
</dbReference>
<dbReference type="Pfam" id="PF00012">
    <property type="entry name" value="HSP70"/>
    <property type="match status" value="1"/>
</dbReference>